<keyword evidence="8" id="KW-1185">Reference proteome</keyword>
<dbReference type="InterPro" id="IPR003764">
    <property type="entry name" value="GlcNAc_6-P_deAcase"/>
</dbReference>
<comment type="caution">
    <text evidence="7">The sequence shown here is derived from an EMBL/GenBank/DDBJ whole genome shotgun (WGS) entry which is preliminary data.</text>
</comment>
<keyword evidence="3 5" id="KW-0378">Hydrolase</keyword>
<dbReference type="Pfam" id="PF01979">
    <property type="entry name" value="Amidohydro_1"/>
    <property type="match status" value="1"/>
</dbReference>
<dbReference type="InterPro" id="IPR032466">
    <property type="entry name" value="Metal_Hydrolase"/>
</dbReference>
<evidence type="ECO:0000256" key="2">
    <source>
        <dbReference type="ARBA" id="ARBA00022723"/>
    </source>
</evidence>
<evidence type="ECO:0000256" key="5">
    <source>
        <dbReference type="PIRNR" id="PIRNR038994"/>
    </source>
</evidence>
<dbReference type="InterPro" id="IPR011059">
    <property type="entry name" value="Metal-dep_hydrolase_composite"/>
</dbReference>
<dbReference type="Proteomes" id="UP001232445">
    <property type="component" value="Unassembled WGS sequence"/>
</dbReference>
<evidence type="ECO:0000313" key="7">
    <source>
        <dbReference type="EMBL" id="MDQ0338563.1"/>
    </source>
</evidence>
<sequence>MASSHEGCVIEGLHYGTKKKISIHVRKGKIHQIECKGPAEADERTPMPLIGPGLVDLQINGYRQFDFNTVPLSMERMMNFTRSLWREGVTSYCPTIITNSNEAIEEALKVILASCTRDPVMDQAIQGIHLEGPFISPEDGPRGAHPRKHVKAPDWQLFLRWQNIAQGRIKIITLSPEWENAPDFISNCVQYGVKVAIGHTAATPEQIRYAVAAGATMSTHLGNGAHVKLSRHPNYIWEQLAQDDLWCTLIADGFHLPDSVLKVMLRVKGTKAILVSDSVSLSGMPPGVYETHVGGKVVLTPEGKLHLVHDPNLLAGSVQMLLKGMEHMVRLGLVSLKEAWEMCSVRPFQFLNPSGIYGLKIGAPADIILLEEEKGTYRVVKTYKNGELVYEHPSTGENKERIVISFREEVTYEGSNQSRR</sequence>
<dbReference type="GO" id="GO:0008448">
    <property type="term" value="F:N-acetylglucosamine-6-phosphate deacetylase activity"/>
    <property type="evidence" value="ECO:0007669"/>
    <property type="project" value="UniProtKB-EC"/>
</dbReference>
<dbReference type="RefSeq" id="WP_307337128.1">
    <property type="nucleotide sequence ID" value="NZ_JAUSUQ010000004.1"/>
</dbReference>
<dbReference type="PANTHER" id="PTHR11113">
    <property type="entry name" value="N-ACETYLGLUCOSAMINE-6-PHOSPHATE DEACETYLASE"/>
    <property type="match status" value="1"/>
</dbReference>
<dbReference type="Gene3D" id="3.20.20.140">
    <property type="entry name" value="Metal-dependent hydrolases"/>
    <property type="match status" value="1"/>
</dbReference>
<feature type="domain" description="Amidohydrolase-related" evidence="6">
    <location>
        <begin position="52"/>
        <end position="389"/>
    </location>
</feature>
<dbReference type="EC" id="3.5.1.25" evidence="7"/>
<name>A0ABU0CQ70_9BACI</name>
<gene>
    <name evidence="7" type="ORF">J2S00_001349</name>
</gene>
<evidence type="ECO:0000256" key="1">
    <source>
        <dbReference type="ARBA" id="ARBA00010716"/>
    </source>
</evidence>
<evidence type="ECO:0000256" key="4">
    <source>
        <dbReference type="ARBA" id="ARBA00023277"/>
    </source>
</evidence>
<comment type="similarity">
    <text evidence="1 5">Belongs to the metallo-dependent hydrolases superfamily. NagA family.</text>
</comment>
<reference evidence="7 8" key="1">
    <citation type="submission" date="2023-07" db="EMBL/GenBank/DDBJ databases">
        <title>Genomic Encyclopedia of Type Strains, Phase IV (KMG-IV): sequencing the most valuable type-strain genomes for metagenomic binning, comparative biology and taxonomic classification.</title>
        <authorList>
            <person name="Goeker M."/>
        </authorList>
    </citation>
    <scope>NUCLEOTIDE SEQUENCE [LARGE SCALE GENOMIC DNA]</scope>
    <source>
        <strain evidence="7 8">DSM 17740</strain>
    </source>
</reference>
<organism evidence="7 8">
    <name type="scientific">Caldalkalibacillus uzonensis</name>
    <dbReference type="NCBI Taxonomy" id="353224"/>
    <lineage>
        <taxon>Bacteria</taxon>
        <taxon>Bacillati</taxon>
        <taxon>Bacillota</taxon>
        <taxon>Bacilli</taxon>
        <taxon>Bacillales</taxon>
        <taxon>Bacillaceae</taxon>
        <taxon>Caldalkalibacillus</taxon>
    </lineage>
</organism>
<dbReference type="PANTHER" id="PTHR11113:SF14">
    <property type="entry name" value="N-ACETYLGLUCOSAMINE-6-PHOSPHATE DEACETYLASE"/>
    <property type="match status" value="1"/>
</dbReference>
<dbReference type="EMBL" id="JAUSUQ010000004">
    <property type="protein sequence ID" value="MDQ0338563.1"/>
    <property type="molecule type" value="Genomic_DNA"/>
</dbReference>
<dbReference type="InterPro" id="IPR006680">
    <property type="entry name" value="Amidohydro-rel"/>
</dbReference>
<keyword evidence="4 5" id="KW-0119">Carbohydrate metabolism</keyword>
<accession>A0ABU0CQ70</accession>
<protein>
    <submittedName>
        <fullName evidence="7">N-acetylglucosamine-6-phosphate deacetylase</fullName>
        <ecNumber evidence="7">3.5.1.25</ecNumber>
    </submittedName>
</protein>
<evidence type="ECO:0000256" key="3">
    <source>
        <dbReference type="ARBA" id="ARBA00022801"/>
    </source>
</evidence>
<dbReference type="SUPFAM" id="SSF51556">
    <property type="entry name" value="Metallo-dependent hydrolases"/>
    <property type="match status" value="1"/>
</dbReference>
<dbReference type="PIRSF" id="PIRSF038994">
    <property type="entry name" value="NagA"/>
    <property type="match status" value="1"/>
</dbReference>
<evidence type="ECO:0000313" key="8">
    <source>
        <dbReference type="Proteomes" id="UP001232445"/>
    </source>
</evidence>
<dbReference type="SUPFAM" id="SSF51338">
    <property type="entry name" value="Composite domain of metallo-dependent hydrolases"/>
    <property type="match status" value="1"/>
</dbReference>
<evidence type="ECO:0000259" key="6">
    <source>
        <dbReference type="Pfam" id="PF01979"/>
    </source>
</evidence>
<proteinExistence type="inferred from homology"/>
<keyword evidence="2" id="KW-0479">Metal-binding</keyword>